<evidence type="ECO:0000256" key="3">
    <source>
        <dbReference type="ARBA" id="ARBA00022729"/>
    </source>
</evidence>
<keyword evidence="4" id="KW-0186">Copper</keyword>
<proteinExistence type="predicted"/>
<keyword evidence="2" id="KW-0479">Metal-binding</keyword>
<dbReference type="EMBL" id="LT607413">
    <property type="protein sequence ID" value="SCF15759.1"/>
    <property type="molecule type" value="Genomic_DNA"/>
</dbReference>
<organism evidence="7 8">
    <name type="scientific">Micromonospora echinospora</name>
    <name type="common">Micromonospora purpurea</name>
    <dbReference type="NCBI Taxonomy" id="1877"/>
    <lineage>
        <taxon>Bacteria</taxon>
        <taxon>Bacillati</taxon>
        <taxon>Actinomycetota</taxon>
        <taxon>Actinomycetes</taxon>
        <taxon>Micromonosporales</taxon>
        <taxon>Micromonosporaceae</taxon>
        <taxon>Micromonospora</taxon>
    </lineage>
</organism>
<keyword evidence="5" id="KW-1133">Transmembrane helix</keyword>
<feature type="domain" description="CopC" evidence="6">
    <location>
        <begin position="36"/>
        <end position="128"/>
    </location>
</feature>
<reference evidence="8" key="1">
    <citation type="submission" date="2016-06" db="EMBL/GenBank/DDBJ databases">
        <authorList>
            <person name="Varghese N."/>
            <person name="Submissions Spin"/>
        </authorList>
    </citation>
    <scope>NUCLEOTIDE SEQUENCE [LARGE SCALE GENOMIC DNA]</scope>
    <source>
        <strain evidence="8">DSM 43816</strain>
    </source>
</reference>
<evidence type="ECO:0000313" key="8">
    <source>
        <dbReference type="Proteomes" id="UP000198253"/>
    </source>
</evidence>
<dbReference type="OrthoDB" id="5242236at2"/>
<dbReference type="GO" id="GO:0030313">
    <property type="term" value="C:cell envelope"/>
    <property type="evidence" value="ECO:0007669"/>
    <property type="project" value="UniProtKB-SubCell"/>
</dbReference>
<keyword evidence="8" id="KW-1185">Reference proteome</keyword>
<dbReference type="InterPro" id="IPR014755">
    <property type="entry name" value="Cu-Rt/internalin_Ig-like"/>
</dbReference>
<dbReference type="InterPro" id="IPR007348">
    <property type="entry name" value="CopC_dom"/>
</dbReference>
<dbReference type="RefSeq" id="WP_088982659.1">
    <property type="nucleotide sequence ID" value="NZ_LT607413.1"/>
</dbReference>
<evidence type="ECO:0000259" key="6">
    <source>
        <dbReference type="Pfam" id="PF04234"/>
    </source>
</evidence>
<evidence type="ECO:0000313" key="7">
    <source>
        <dbReference type="EMBL" id="SCF15759.1"/>
    </source>
</evidence>
<dbReference type="PANTHER" id="PTHR34820">
    <property type="entry name" value="INNER MEMBRANE PROTEIN YEBZ"/>
    <property type="match status" value="1"/>
</dbReference>
<dbReference type="GO" id="GO:0005886">
    <property type="term" value="C:plasma membrane"/>
    <property type="evidence" value="ECO:0007669"/>
    <property type="project" value="TreeGrafter"/>
</dbReference>
<dbReference type="GO" id="GO:0006825">
    <property type="term" value="P:copper ion transport"/>
    <property type="evidence" value="ECO:0007669"/>
    <property type="project" value="InterPro"/>
</dbReference>
<evidence type="ECO:0000256" key="2">
    <source>
        <dbReference type="ARBA" id="ARBA00022723"/>
    </source>
</evidence>
<dbReference type="Pfam" id="PF04234">
    <property type="entry name" value="CopC"/>
    <property type="match status" value="1"/>
</dbReference>
<dbReference type="SUPFAM" id="SSF81296">
    <property type="entry name" value="E set domains"/>
    <property type="match status" value="1"/>
</dbReference>
<gene>
    <name evidence="7" type="ORF">GA0070618_3594</name>
</gene>
<name>A0A1C4Y4Y2_MICEC</name>
<keyword evidence="3" id="KW-0732">Signal</keyword>
<dbReference type="InParanoid" id="A0A1C4Y4Y2"/>
<dbReference type="GO" id="GO:0042597">
    <property type="term" value="C:periplasmic space"/>
    <property type="evidence" value="ECO:0007669"/>
    <property type="project" value="InterPro"/>
</dbReference>
<comment type="subcellular location">
    <subcellularLocation>
        <location evidence="1">Cell envelope</location>
    </subcellularLocation>
</comment>
<evidence type="ECO:0000256" key="4">
    <source>
        <dbReference type="ARBA" id="ARBA00023008"/>
    </source>
</evidence>
<dbReference type="PANTHER" id="PTHR34820:SF4">
    <property type="entry name" value="INNER MEMBRANE PROTEIN YEBZ"/>
    <property type="match status" value="1"/>
</dbReference>
<evidence type="ECO:0000256" key="5">
    <source>
        <dbReference type="SAM" id="Phobius"/>
    </source>
</evidence>
<keyword evidence="5" id="KW-0812">Transmembrane</keyword>
<dbReference type="InterPro" id="IPR014756">
    <property type="entry name" value="Ig_E-set"/>
</dbReference>
<keyword evidence="5" id="KW-0472">Membrane</keyword>
<dbReference type="AlphaFoldDB" id="A0A1C4Y4Y2"/>
<sequence length="189" mass="19871">MPRWSGPAGLVIRQVGAAAAAVAVVLAVTATPVSAHARLASTSPAENATLSTPVETVEFTFDDRVREQFVTIVVAGPEGRSYLRGEVEVDQFRLRQPVYPTGSGSYRVAWRVVGSDGHPVQGEFRFQVALPSGQEPAVLPPAEAEDGPTSRSGTPWVLVAGGGLVLLAAGVALASRTRGPRRPARKLPR</sequence>
<accession>A0A1C4Y4Y2</accession>
<dbReference type="GO" id="GO:0005507">
    <property type="term" value="F:copper ion binding"/>
    <property type="evidence" value="ECO:0007669"/>
    <property type="project" value="InterPro"/>
</dbReference>
<dbReference type="GO" id="GO:0046688">
    <property type="term" value="P:response to copper ion"/>
    <property type="evidence" value="ECO:0007669"/>
    <property type="project" value="InterPro"/>
</dbReference>
<dbReference type="InterPro" id="IPR032694">
    <property type="entry name" value="CopC/D"/>
</dbReference>
<protein>
    <recommendedName>
        <fullName evidence="6">CopC domain-containing protein</fullName>
    </recommendedName>
</protein>
<dbReference type="Gene3D" id="2.60.40.1220">
    <property type="match status" value="1"/>
</dbReference>
<evidence type="ECO:0000256" key="1">
    <source>
        <dbReference type="ARBA" id="ARBA00004196"/>
    </source>
</evidence>
<feature type="transmembrane region" description="Helical" evidence="5">
    <location>
        <begin position="156"/>
        <end position="175"/>
    </location>
</feature>
<dbReference type="Proteomes" id="UP000198253">
    <property type="component" value="Chromosome I"/>
</dbReference>